<dbReference type="Pfam" id="PF01478">
    <property type="entry name" value="Peptidase_A24"/>
    <property type="match status" value="1"/>
</dbReference>
<dbReference type="EMBL" id="QUOU01000001">
    <property type="protein sequence ID" value="REL25947.1"/>
    <property type="molecule type" value="Genomic_DNA"/>
</dbReference>
<proteinExistence type="predicted"/>
<dbReference type="Proteomes" id="UP000256478">
    <property type="component" value="Unassembled WGS sequence"/>
</dbReference>
<feature type="transmembrane region" description="Helical" evidence="6">
    <location>
        <begin position="139"/>
        <end position="158"/>
    </location>
</feature>
<evidence type="ECO:0000256" key="1">
    <source>
        <dbReference type="ARBA" id="ARBA00004651"/>
    </source>
</evidence>
<evidence type="ECO:0000256" key="2">
    <source>
        <dbReference type="ARBA" id="ARBA00022475"/>
    </source>
</evidence>
<evidence type="ECO:0000256" key="4">
    <source>
        <dbReference type="ARBA" id="ARBA00022989"/>
    </source>
</evidence>
<evidence type="ECO:0000256" key="5">
    <source>
        <dbReference type="ARBA" id="ARBA00023136"/>
    </source>
</evidence>
<dbReference type="InterPro" id="IPR052218">
    <property type="entry name" value="Preflagellin_Peptidase"/>
</dbReference>
<keyword evidence="2" id="KW-1003">Cell membrane</keyword>
<feature type="transmembrane region" description="Helical" evidence="6">
    <location>
        <begin position="55"/>
        <end position="87"/>
    </location>
</feature>
<evidence type="ECO:0000313" key="9">
    <source>
        <dbReference type="Proteomes" id="UP000256478"/>
    </source>
</evidence>
<feature type="domain" description="Prepilin type IV endopeptidase peptidase" evidence="7">
    <location>
        <begin position="21"/>
        <end position="123"/>
    </location>
</feature>
<comment type="caution">
    <text evidence="8">The sequence shown here is derived from an EMBL/GenBank/DDBJ whole genome shotgun (WGS) entry which is preliminary data.</text>
</comment>
<evidence type="ECO:0000313" key="8">
    <source>
        <dbReference type="EMBL" id="REL25947.1"/>
    </source>
</evidence>
<keyword evidence="3 6" id="KW-0812">Transmembrane</keyword>
<dbReference type="InterPro" id="IPR000045">
    <property type="entry name" value="Prepilin_IV_endopep_pep"/>
</dbReference>
<evidence type="ECO:0000256" key="3">
    <source>
        <dbReference type="ARBA" id="ARBA00022692"/>
    </source>
</evidence>
<name>A0A3E0TNL8_9GAMM</name>
<dbReference type="Gene3D" id="1.20.120.1220">
    <property type="match status" value="1"/>
</dbReference>
<feature type="transmembrane region" description="Helical" evidence="6">
    <location>
        <begin position="107"/>
        <end position="127"/>
    </location>
</feature>
<keyword evidence="4 6" id="KW-1133">Transmembrane helix</keyword>
<keyword evidence="5 6" id="KW-0472">Membrane</keyword>
<dbReference type="GO" id="GO:0004190">
    <property type="term" value="F:aspartic-type endopeptidase activity"/>
    <property type="evidence" value="ECO:0007669"/>
    <property type="project" value="InterPro"/>
</dbReference>
<dbReference type="RefSeq" id="WP_116007069.1">
    <property type="nucleotide sequence ID" value="NZ_QUOU01000001.1"/>
</dbReference>
<dbReference type="PANTHER" id="PTHR36506:SF1">
    <property type="entry name" value="PREFLAGELLIN PEPTIDASE"/>
    <property type="match status" value="1"/>
</dbReference>
<evidence type="ECO:0000259" key="7">
    <source>
        <dbReference type="Pfam" id="PF01478"/>
    </source>
</evidence>
<dbReference type="GO" id="GO:0005886">
    <property type="term" value="C:plasma membrane"/>
    <property type="evidence" value="ECO:0007669"/>
    <property type="project" value="UniProtKB-SubCell"/>
</dbReference>
<organism evidence="8 9">
    <name type="scientific">Thalassotalea euphylliae</name>
    <dbReference type="NCBI Taxonomy" id="1655234"/>
    <lineage>
        <taxon>Bacteria</taxon>
        <taxon>Pseudomonadati</taxon>
        <taxon>Pseudomonadota</taxon>
        <taxon>Gammaproteobacteria</taxon>
        <taxon>Alteromonadales</taxon>
        <taxon>Colwelliaceae</taxon>
        <taxon>Thalassotalea</taxon>
    </lineage>
</organism>
<sequence>MLLTSGLLATGSLAIGFLAIALSVLLVSAGYFDLRYRRIPNGLSLSVLLVSLTKLALVSSFASATITLLLTALLLMIGVAVFALGWLGAGDVKLIVALSLGFSPEQLVDFVVAFNLLGGVLAVSVLVYNGYARRQQLRVINTLPYGVAIASAGLLLMACG</sequence>
<reference evidence="8 9" key="1">
    <citation type="submission" date="2018-08" db="EMBL/GenBank/DDBJ databases">
        <title>Thalassotalea euphylliae genome.</title>
        <authorList>
            <person name="Summers S."/>
            <person name="Rice S.A."/>
            <person name="Freckelton M.L."/>
            <person name="Nedved B.T."/>
            <person name="Hadfield M.G."/>
        </authorList>
    </citation>
    <scope>NUCLEOTIDE SEQUENCE [LARGE SCALE GENOMIC DNA]</scope>
    <source>
        <strain evidence="8 9">H1</strain>
    </source>
</reference>
<comment type="subcellular location">
    <subcellularLocation>
        <location evidence="1">Cell membrane</location>
        <topology evidence="1">Multi-pass membrane protein</topology>
    </subcellularLocation>
</comment>
<protein>
    <submittedName>
        <fullName evidence="8">Peptidase</fullName>
    </submittedName>
</protein>
<feature type="transmembrane region" description="Helical" evidence="6">
    <location>
        <begin position="12"/>
        <end position="34"/>
    </location>
</feature>
<gene>
    <name evidence="8" type="ORF">DXX93_04805</name>
</gene>
<dbReference type="PANTHER" id="PTHR36506">
    <property type="entry name" value="PREFLAGELLIN PEPTIDASE"/>
    <property type="match status" value="1"/>
</dbReference>
<accession>A0A3E0TNL8</accession>
<evidence type="ECO:0000256" key="6">
    <source>
        <dbReference type="SAM" id="Phobius"/>
    </source>
</evidence>
<dbReference type="AlphaFoldDB" id="A0A3E0TNL8"/>